<evidence type="ECO:0000256" key="6">
    <source>
        <dbReference type="ARBA" id="ARBA00023211"/>
    </source>
</evidence>
<dbReference type="Gene3D" id="3.30.70.360">
    <property type="match status" value="1"/>
</dbReference>
<dbReference type="InterPro" id="IPR010158">
    <property type="entry name" value="Amidase_Cbmase"/>
</dbReference>
<feature type="binding site" evidence="7">
    <location>
        <position position="390"/>
    </location>
    <ligand>
        <name>Zn(2+)</name>
        <dbReference type="ChEBI" id="CHEBI:29105"/>
        <label>2</label>
    </ligand>
</feature>
<accession>A0A8E2IBU6</accession>
<dbReference type="PIRSF" id="PIRSF001235">
    <property type="entry name" value="Amidase_carbamoylase"/>
    <property type="match status" value="1"/>
</dbReference>
<keyword evidence="7" id="KW-0862">Zinc</keyword>
<feature type="binding site" evidence="7">
    <location>
        <position position="94"/>
    </location>
    <ligand>
        <name>Zn(2+)</name>
        <dbReference type="ChEBI" id="CHEBI:29105"/>
        <label>1</label>
    </ligand>
</feature>
<dbReference type="Pfam" id="PF01546">
    <property type="entry name" value="Peptidase_M20"/>
    <property type="match status" value="1"/>
</dbReference>
<sequence>MNMLEQWLSKTLNRLNLVDSMEQLKGFTRLSYSEEEWKAMDAFTEIAHEMGLEVRMDEAGNRIARWNPTPESESLPAIAIGSHLDTVVNGGGYDGVAGVLCGLGAIKLVKETKKRLIDPIEVICFASEESARFGISTIGSKAMTGLLDVEGVADIKDATGITVKEAIESKGLIMEQIVNAKRNDSEIKSFIELHIEQGELLQDANCDIGYVRGIACPTRLTITIKGRAGHTGTTPMGKRKDALVAIAPLITFISLTAEEISKTSPFPLVATASTIQLYPNVMNVIPDVVHLGVDIRSIDDHLKSEMTQKIKEKCTFLEKEFGVVAKIECLVNESSVFLHPNQLKKLQVIGEGMGLKGLELDSGAGHDVMNMAKRWPASLLFIPSKDGISHHPEEYSSIQDLRKGTEILAKFVLQEASGSK</sequence>
<keyword evidence="6" id="KW-0464">Manganese</keyword>
<feature type="binding site" evidence="8">
    <location>
        <position position="283"/>
    </location>
    <ligand>
        <name>allantoate</name>
        <dbReference type="ChEBI" id="CHEBI:17536"/>
    </ligand>
</feature>
<proteinExistence type="inferred from homology"/>
<dbReference type="Proteomes" id="UP000189761">
    <property type="component" value="Unassembled WGS sequence"/>
</dbReference>
<comment type="subunit">
    <text evidence="3">Homodimer.</text>
</comment>
<comment type="cofactor">
    <cofactor evidence="7">
        <name>Zn(2+)</name>
        <dbReference type="ChEBI" id="CHEBI:29105"/>
    </cofactor>
    <text evidence="7">Binds 2 Zn(2+) ions per subunit.</text>
</comment>
<evidence type="ECO:0000313" key="9">
    <source>
        <dbReference type="EMBL" id="OOP68563.1"/>
    </source>
</evidence>
<feature type="binding site" evidence="8">
    <location>
        <position position="219"/>
    </location>
    <ligand>
        <name>allantoate</name>
        <dbReference type="ChEBI" id="CHEBI:17536"/>
    </ligand>
</feature>
<protein>
    <submittedName>
        <fullName evidence="9">Zn-dependent hydrolase</fullName>
    </submittedName>
</protein>
<dbReference type="Gene3D" id="3.40.630.10">
    <property type="entry name" value="Zn peptidases"/>
    <property type="match status" value="1"/>
</dbReference>
<feature type="binding site" evidence="7">
    <location>
        <position position="83"/>
    </location>
    <ligand>
        <name>Zn(2+)</name>
        <dbReference type="ChEBI" id="CHEBI:29105"/>
        <label>1</label>
    </ligand>
</feature>
<keyword evidence="4 7" id="KW-0479">Metal-binding</keyword>
<dbReference type="PANTHER" id="PTHR32494">
    <property type="entry name" value="ALLANTOATE DEIMINASE-RELATED"/>
    <property type="match status" value="1"/>
</dbReference>
<dbReference type="RefSeq" id="WP_313902928.1">
    <property type="nucleotide sequence ID" value="NZ_CP065424.1"/>
</dbReference>
<dbReference type="EMBL" id="MTLA01000100">
    <property type="protein sequence ID" value="OOP68563.1"/>
    <property type="molecule type" value="Genomic_DNA"/>
</dbReference>
<gene>
    <name evidence="9" type="ORF">BWZ43_09700</name>
</gene>
<evidence type="ECO:0000256" key="4">
    <source>
        <dbReference type="ARBA" id="ARBA00022723"/>
    </source>
</evidence>
<comment type="similarity">
    <text evidence="2">Belongs to the peptidase M20 family.</text>
</comment>
<dbReference type="GO" id="GO:0016813">
    <property type="term" value="F:hydrolase activity, acting on carbon-nitrogen (but not peptide) bonds, in linear amidines"/>
    <property type="evidence" value="ECO:0007669"/>
    <property type="project" value="InterPro"/>
</dbReference>
<evidence type="ECO:0000256" key="2">
    <source>
        <dbReference type="ARBA" id="ARBA00006153"/>
    </source>
</evidence>
<evidence type="ECO:0000256" key="5">
    <source>
        <dbReference type="ARBA" id="ARBA00022801"/>
    </source>
</evidence>
<feature type="binding site" evidence="8">
    <location>
        <position position="296"/>
    </location>
    <ligand>
        <name>allantoate</name>
        <dbReference type="ChEBI" id="CHEBI:17536"/>
    </ligand>
</feature>
<dbReference type="NCBIfam" id="TIGR01879">
    <property type="entry name" value="hydantase"/>
    <property type="match status" value="1"/>
</dbReference>
<evidence type="ECO:0000256" key="7">
    <source>
        <dbReference type="PIRSR" id="PIRSR001235-1"/>
    </source>
</evidence>
<evidence type="ECO:0000256" key="1">
    <source>
        <dbReference type="ARBA" id="ARBA00001936"/>
    </source>
</evidence>
<dbReference type="SUPFAM" id="SSF55031">
    <property type="entry name" value="Bacterial exopeptidase dimerisation domain"/>
    <property type="match status" value="1"/>
</dbReference>
<dbReference type="AlphaFoldDB" id="A0A8E2IBU6"/>
<keyword evidence="10" id="KW-1185">Reference proteome</keyword>
<comment type="caution">
    <text evidence="9">The sequence shown here is derived from an EMBL/GenBank/DDBJ whole genome shotgun (WGS) entry which is preliminary data.</text>
</comment>
<name>A0A8E2IBU6_9BACI</name>
<feature type="binding site" evidence="7">
    <location>
        <position position="194"/>
    </location>
    <ligand>
        <name>Zn(2+)</name>
        <dbReference type="ChEBI" id="CHEBI:29105"/>
        <label>1</label>
    </ligand>
</feature>
<feature type="binding site" evidence="7">
    <location>
        <position position="94"/>
    </location>
    <ligand>
        <name>Zn(2+)</name>
        <dbReference type="ChEBI" id="CHEBI:29105"/>
        <label>2</label>
    </ligand>
</feature>
<dbReference type="GO" id="GO:0046872">
    <property type="term" value="F:metal ion binding"/>
    <property type="evidence" value="ECO:0007669"/>
    <property type="project" value="UniProtKB-KW"/>
</dbReference>
<keyword evidence="5 9" id="KW-0378">Hydrolase</keyword>
<reference evidence="9 10" key="1">
    <citation type="submission" date="2017-01" db="EMBL/GenBank/DDBJ databases">
        <title>Draft genome sequence of Bacillus oleronius.</title>
        <authorList>
            <person name="Allam M."/>
        </authorList>
    </citation>
    <scope>NUCLEOTIDE SEQUENCE [LARGE SCALE GENOMIC DNA]</scope>
    <source>
        <strain evidence="9 10">DSM 9356</strain>
    </source>
</reference>
<evidence type="ECO:0000313" key="10">
    <source>
        <dbReference type="Proteomes" id="UP000189761"/>
    </source>
</evidence>
<feature type="binding site" evidence="7">
    <location>
        <position position="129"/>
    </location>
    <ligand>
        <name>Zn(2+)</name>
        <dbReference type="ChEBI" id="CHEBI:29105"/>
        <label>2</label>
    </ligand>
</feature>
<dbReference type="InterPro" id="IPR036264">
    <property type="entry name" value="Bact_exopeptidase_dim_dom"/>
</dbReference>
<organism evidence="9 10">
    <name type="scientific">Heyndrickxia oleronia</name>
    <dbReference type="NCBI Taxonomy" id="38875"/>
    <lineage>
        <taxon>Bacteria</taxon>
        <taxon>Bacillati</taxon>
        <taxon>Bacillota</taxon>
        <taxon>Bacilli</taxon>
        <taxon>Bacillales</taxon>
        <taxon>Bacillaceae</taxon>
        <taxon>Heyndrickxia</taxon>
    </lineage>
</organism>
<evidence type="ECO:0000256" key="8">
    <source>
        <dbReference type="PIRSR" id="PIRSR001235-2"/>
    </source>
</evidence>
<dbReference type="SUPFAM" id="SSF53187">
    <property type="entry name" value="Zn-dependent exopeptidases"/>
    <property type="match status" value="1"/>
</dbReference>
<evidence type="ECO:0000256" key="3">
    <source>
        <dbReference type="ARBA" id="ARBA00011738"/>
    </source>
</evidence>
<dbReference type="CDD" id="cd03884">
    <property type="entry name" value="M20_bAS"/>
    <property type="match status" value="1"/>
</dbReference>
<dbReference type="InterPro" id="IPR002933">
    <property type="entry name" value="Peptidase_M20"/>
</dbReference>
<comment type="cofactor">
    <cofactor evidence="1">
        <name>Mn(2+)</name>
        <dbReference type="ChEBI" id="CHEBI:29035"/>
    </cofactor>
</comment>
<dbReference type="PANTHER" id="PTHR32494:SF19">
    <property type="entry name" value="ALLANTOATE DEIMINASE-RELATED"/>
    <property type="match status" value="1"/>
</dbReference>